<dbReference type="Pfam" id="PF13505">
    <property type="entry name" value="OMP_b-brl"/>
    <property type="match status" value="1"/>
</dbReference>
<reference evidence="4 5" key="1">
    <citation type="submission" date="2016-09" db="EMBL/GenBank/DDBJ databases">
        <title>Genome-resolved meta-omics ties microbial dynamics to process performance in biotechnology for thiocyanate degradation.</title>
        <authorList>
            <person name="Kantor R.S."/>
            <person name="Huddy R.J."/>
            <person name="Iyer R."/>
            <person name="Thomas B.C."/>
            <person name="Brown C.T."/>
            <person name="Anantharaman K."/>
            <person name="Tringe S."/>
            <person name="Hettich R.L."/>
            <person name="Harrison S.T."/>
            <person name="Banfield J.F."/>
        </authorList>
    </citation>
    <scope>NUCLEOTIDE SEQUENCE [LARGE SCALE GENOMIC DNA]</scope>
    <source>
        <strain evidence="4">59-99</strain>
    </source>
</reference>
<evidence type="ECO:0000259" key="3">
    <source>
        <dbReference type="Pfam" id="PF13505"/>
    </source>
</evidence>
<dbReference type="SUPFAM" id="SSF56925">
    <property type="entry name" value="OMPA-like"/>
    <property type="match status" value="1"/>
</dbReference>
<feature type="signal peptide" evidence="2">
    <location>
        <begin position="1"/>
        <end position="24"/>
    </location>
</feature>
<evidence type="ECO:0000313" key="5">
    <source>
        <dbReference type="Proteomes" id="UP000184233"/>
    </source>
</evidence>
<keyword evidence="1 2" id="KW-0732">Signal</keyword>
<dbReference type="AlphaFoldDB" id="A0A1M3L565"/>
<sequence length="271" mass="29601">MNIIKRTTVVFALALAAIAPSIHAQEAVAGGGTGGSLPPRVINEEELMIERLKAEPLNWFAGIRFQVGNPQGAFRDSLASIGAPQVGYGFDLNVGYYFDPVPVAVTLEGGVLFMGMNSRSQRFPSGLFWDTLKFETQTSIIPLNVSARLQPDIATWVFPYVEGIVGMNLFLSNYEITQTRFDVNRRQSENRSDVSFTYGVGVGISAKIADVITLPSQLNRILFDVRMRYLKGGGATLSNFELSSSNSYTFKSAPVSSTDMVMFNVGIAVQF</sequence>
<dbReference type="InterPro" id="IPR027385">
    <property type="entry name" value="Beta-barrel_OMP"/>
</dbReference>
<protein>
    <recommendedName>
        <fullName evidence="3">Outer membrane protein beta-barrel domain-containing protein</fullName>
    </recommendedName>
</protein>
<proteinExistence type="predicted"/>
<evidence type="ECO:0000313" key="4">
    <source>
        <dbReference type="EMBL" id="OJX60690.1"/>
    </source>
</evidence>
<dbReference type="Gene3D" id="2.40.160.20">
    <property type="match status" value="1"/>
</dbReference>
<feature type="chain" id="PRO_5012679895" description="Outer membrane protein beta-barrel domain-containing protein" evidence="2">
    <location>
        <begin position="25"/>
        <end position="271"/>
    </location>
</feature>
<dbReference type="Proteomes" id="UP000184233">
    <property type="component" value="Unassembled WGS sequence"/>
</dbReference>
<organism evidence="4 5">
    <name type="scientific">Candidatus Kapaibacterium thiocyanatum</name>
    <dbReference type="NCBI Taxonomy" id="1895771"/>
    <lineage>
        <taxon>Bacteria</taxon>
        <taxon>Pseudomonadati</taxon>
        <taxon>Candidatus Kapaibacteriota</taxon>
        <taxon>Candidatus Kapaibacteriia</taxon>
        <taxon>Candidatus Kapaibacteriales</taxon>
        <taxon>Candidatus Kapaibacteriaceae</taxon>
        <taxon>Candidatus Kapaibacterium</taxon>
    </lineage>
</organism>
<comment type="caution">
    <text evidence="4">The sequence shown here is derived from an EMBL/GenBank/DDBJ whole genome shotgun (WGS) entry which is preliminary data.</text>
</comment>
<dbReference type="STRING" id="1895771.BGO89_03705"/>
<feature type="domain" description="Outer membrane protein beta-barrel" evidence="3">
    <location>
        <begin position="74"/>
        <end position="204"/>
    </location>
</feature>
<evidence type="ECO:0000256" key="2">
    <source>
        <dbReference type="SAM" id="SignalP"/>
    </source>
</evidence>
<dbReference type="EMBL" id="MKVH01000003">
    <property type="protein sequence ID" value="OJX60690.1"/>
    <property type="molecule type" value="Genomic_DNA"/>
</dbReference>
<evidence type="ECO:0000256" key="1">
    <source>
        <dbReference type="ARBA" id="ARBA00022729"/>
    </source>
</evidence>
<gene>
    <name evidence="4" type="ORF">BGO89_03705</name>
</gene>
<name>A0A1M3L565_9BACT</name>
<accession>A0A1M3L565</accession>
<dbReference type="InterPro" id="IPR011250">
    <property type="entry name" value="OMP/PagP_B-barrel"/>
</dbReference>